<dbReference type="PROSITE" id="PS51030">
    <property type="entry name" value="NUCLEAR_REC_DBD_2"/>
    <property type="match status" value="1"/>
</dbReference>
<dbReference type="PRINTS" id="PR00047">
    <property type="entry name" value="STROIDFINGER"/>
</dbReference>
<keyword evidence="5 11" id="KW-0862">Zinc</keyword>
<dbReference type="PANTHER" id="PTHR45805">
    <property type="entry name" value="NUCLEAR HORMONE RECEPTOR HR3-RELATED"/>
    <property type="match status" value="1"/>
</dbReference>
<dbReference type="InterPro" id="IPR001723">
    <property type="entry name" value="Nuclear_hrmn_rcpt"/>
</dbReference>
<evidence type="ECO:0000256" key="5">
    <source>
        <dbReference type="ARBA" id="ARBA00022833"/>
    </source>
</evidence>
<evidence type="ECO:0000256" key="6">
    <source>
        <dbReference type="ARBA" id="ARBA00023015"/>
    </source>
</evidence>
<evidence type="ECO:0000256" key="2">
    <source>
        <dbReference type="ARBA" id="ARBA00008092"/>
    </source>
</evidence>
<keyword evidence="7 11" id="KW-0238">DNA-binding</keyword>
<evidence type="ECO:0000256" key="9">
    <source>
        <dbReference type="ARBA" id="ARBA00023170"/>
    </source>
</evidence>
<dbReference type="PROSITE" id="PS00031">
    <property type="entry name" value="NUCLEAR_REC_DBD_1"/>
    <property type="match status" value="1"/>
</dbReference>
<keyword evidence="10 11" id="KW-0539">Nucleus</keyword>
<dbReference type="SUPFAM" id="SSF57716">
    <property type="entry name" value="Glucocorticoid receptor-like (DNA-binding domain)"/>
    <property type="match status" value="1"/>
</dbReference>
<dbReference type="GO" id="GO:0043565">
    <property type="term" value="F:sequence-specific DNA binding"/>
    <property type="evidence" value="ECO:0007669"/>
    <property type="project" value="InterPro"/>
</dbReference>
<dbReference type="SUPFAM" id="SSF48508">
    <property type="entry name" value="Nuclear receptor ligand-binding domain"/>
    <property type="match status" value="1"/>
</dbReference>
<keyword evidence="4 11" id="KW-0863">Zinc-finger</keyword>
<sequence>MTHPARRGVAQAPLRALQQQQHLYSLECALTRNLSIGTNYGDSLVWLVILSSPDGVAARGVAGRGNRESFRAERNSRKKAPPGYVTRYLSSICMERRAASAARRLPPVARRPSSVVRRPSSVVRRPSSVVRRPSSVVLQAAEGGGAAAGAGGAVRAAVPCRVCGDKASGYHYGVTSCEGCKGFFRRSIQKQIEYRCLRDGKCHVIRLNRNRCQFCRFKKCLAVGMSRDSVRYGRVPKRSRECDTMPELVHTENEMGVGAAPGVAPGSAPGAALGAAPSAASSVAPSAAPGSGAAEPPAVTLGGARSETSPEPRAREADLGLEARAEAGVDADAEAQGGGEEPAQELARVVFAAHCNNNTYTDELRRSLYNHSIIVLDDFDNEGDGTGSGEAALLWHRLAARMTPHVHEVVGFAKRLPGFYALPQDDQLILIKLGFFEVWLTRAARLSTPAQLVFDDGTAFTHHHLEILYDHEFAGAALAYVAALRRLRASEQELALLTAGLLLSPHRAPLAARDRVARLHRALDDALRHLAREGRAAAFAAAARSARALGRRHHELLWWPRAQWRRLALPALFAEVFDIPKAEDDNDAQFPRLDTHNAQSLN</sequence>
<evidence type="ECO:0000256" key="10">
    <source>
        <dbReference type="ARBA" id="ARBA00023242"/>
    </source>
</evidence>
<feature type="region of interest" description="Disordered" evidence="12">
    <location>
        <begin position="281"/>
        <end position="316"/>
    </location>
</feature>
<evidence type="ECO:0000259" key="13">
    <source>
        <dbReference type="PROSITE" id="PS51030"/>
    </source>
</evidence>
<dbReference type="GO" id="GO:0004879">
    <property type="term" value="F:nuclear receptor activity"/>
    <property type="evidence" value="ECO:0007669"/>
    <property type="project" value="InterPro"/>
</dbReference>
<dbReference type="SMART" id="SM00430">
    <property type="entry name" value="HOLI"/>
    <property type="match status" value="1"/>
</dbReference>
<dbReference type="GO" id="GO:0008270">
    <property type="term" value="F:zinc ion binding"/>
    <property type="evidence" value="ECO:0007669"/>
    <property type="project" value="UniProtKB-KW"/>
</dbReference>
<proteinExistence type="inferred from homology"/>
<evidence type="ECO:0000256" key="7">
    <source>
        <dbReference type="ARBA" id="ARBA00023125"/>
    </source>
</evidence>
<dbReference type="Gene3D" id="3.30.50.10">
    <property type="entry name" value="Erythroid Transcription Factor GATA-1, subunit A"/>
    <property type="match status" value="1"/>
</dbReference>
<organism evidence="15 16">
    <name type="scientific">Papilio xuthus</name>
    <name type="common">Asian swallowtail butterfly</name>
    <dbReference type="NCBI Taxonomy" id="66420"/>
    <lineage>
        <taxon>Eukaryota</taxon>
        <taxon>Metazoa</taxon>
        <taxon>Ecdysozoa</taxon>
        <taxon>Arthropoda</taxon>
        <taxon>Hexapoda</taxon>
        <taxon>Insecta</taxon>
        <taxon>Pterygota</taxon>
        <taxon>Neoptera</taxon>
        <taxon>Endopterygota</taxon>
        <taxon>Lepidoptera</taxon>
        <taxon>Glossata</taxon>
        <taxon>Ditrysia</taxon>
        <taxon>Papilionoidea</taxon>
        <taxon>Papilionidae</taxon>
        <taxon>Papilioninae</taxon>
        <taxon>Papilio</taxon>
    </lineage>
</organism>
<dbReference type="Pfam" id="PF00105">
    <property type="entry name" value="zf-C4"/>
    <property type="match status" value="1"/>
</dbReference>
<evidence type="ECO:0000256" key="3">
    <source>
        <dbReference type="ARBA" id="ARBA00022723"/>
    </source>
</evidence>
<dbReference type="AlphaFoldDB" id="A0A194PTA0"/>
<dbReference type="InterPro" id="IPR013088">
    <property type="entry name" value="Znf_NHR/GATA"/>
</dbReference>
<keyword evidence="3 11" id="KW-0479">Metal-binding</keyword>
<dbReference type="Gene3D" id="1.10.565.10">
    <property type="entry name" value="Retinoid X Receptor"/>
    <property type="match status" value="1"/>
</dbReference>
<dbReference type="InterPro" id="IPR001628">
    <property type="entry name" value="Znf_hrmn_rcpt"/>
</dbReference>
<dbReference type="SMART" id="SM00399">
    <property type="entry name" value="ZnF_C4"/>
    <property type="match status" value="1"/>
</dbReference>
<feature type="domain" description="Nuclear receptor" evidence="13">
    <location>
        <begin position="157"/>
        <end position="232"/>
    </location>
</feature>
<dbReference type="InterPro" id="IPR000536">
    <property type="entry name" value="Nucl_hrmn_rcpt_lig-bd"/>
</dbReference>
<reference evidence="15 16" key="1">
    <citation type="journal article" date="2015" name="Nat. Commun.">
        <title>Outbred genome sequencing and CRISPR/Cas9 gene editing in butterflies.</title>
        <authorList>
            <person name="Li X."/>
            <person name="Fan D."/>
            <person name="Zhang W."/>
            <person name="Liu G."/>
            <person name="Zhang L."/>
            <person name="Zhao L."/>
            <person name="Fang X."/>
            <person name="Chen L."/>
            <person name="Dong Y."/>
            <person name="Chen Y."/>
            <person name="Ding Y."/>
            <person name="Zhao R."/>
            <person name="Feng M."/>
            <person name="Zhu Y."/>
            <person name="Feng Y."/>
            <person name="Jiang X."/>
            <person name="Zhu D."/>
            <person name="Xiang H."/>
            <person name="Feng X."/>
            <person name="Li S."/>
            <person name="Wang J."/>
            <person name="Zhang G."/>
            <person name="Kronforst M.R."/>
            <person name="Wang W."/>
        </authorList>
    </citation>
    <scope>NUCLEOTIDE SEQUENCE [LARGE SCALE GENOMIC DNA]</scope>
    <source>
        <strain evidence="15">Ya'a_city_454_Px</strain>
        <tissue evidence="15">Whole body</tissue>
    </source>
</reference>
<dbReference type="EMBL" id="KQ459599">
    <property type="protein sequence ID" value="KPI94360.1"/>
    <property type="molecule type" value="Genomic_DNA"/>
</dbReference>
<keyword evidence="6 11" id="KW-0805">Transcription regulation</keyword>
<dbReference type="PRINTS" id="PR00546">
    <property type="entry name" value="THYROIDHORMR"/>
</dbReference>
<evidence type="ECO:0000256" key="11">
    <source>
        <dbReference type="RuleBase" id="RU004334"/>
    </source>
</evidence>
<dbReference type="CDD" id="cd07165">
    <property type="entry name" value="NR_DBD_DmE78_like"/>
    <property type="match status" value="1"/>
</dbReference>
<keyword evidence="16" id="KW-1185">Reference proteome</keyword>
<evidence type="ECO:0000256" key="12">
    <source>
        <dbReference type="SAM" id="MobiDB-lite"/>
    </source>
</evidence>
<evidence type="ECO:0000256" key="8">
    <source>
        <dbReference type="ARBA" id="ARBA00023163"/>
    </source>
</evidence>
<dbReference type="FunFam" id="3.30.50.10:FF:000056">
    <property type="entry name" value="Peroxisome proliferator-activated receptor gamma"/>
    <property type="match status" value="1"/>
</dbReference>
<dbReference type="PANTHER" id="PTHR45805:SF10">
    <property type="entry name" value="ECDYSONE-INDUCED PROTEIN 78C"/>
    <property type="match status" value="1"/>
</dbReference>
<comment type="similarity">
    <text evidence="2">Belongs to the nuclear hormone receptor family. NR1 subfamily.</text>
</comment>
<evidence type="ECO:0000259" key="14">
    <source>
        <dbReference type="PROSITE" id="PS51843"/>
    </source>
</evidence>
<evidence type="ECO:0000256" key="1">
    <source>
        <dbReference type="ARBA" id="ARBA00004123"/>
    </source>
</evidence>
<accession>A0A194PTA0</accession>
<keyword evidence="9 11" id="KW-0675">Receptor</keyword>
<evidence type="ECO:0000313" key="16">
    <source>
        <dbReference type="Proteomes" id="UP000053268"/>
    </source>
</evidence>
<dbReference type="InterPro" id="IPR001728">
    <property type="entry name" value="ThyrH_rcpt"/>
</dbReference>
<dbReference type="GO" id="GO:0005634">
    <property type="term" value="C:nucleus"/>
    <property type="evidence" value="ECO:0007669"/>
    <property type="project" value="UniProtKB-SubCell"/>
</dbReference>
<dbReference type="Proteomes" id="UP000053268">
    <property type="component" value="Unassembled WGS sequence"/>
</dbReference>
<dbReference type="InterPro" id="IPR035500">
    <property type="entry name" value="NHR-like_dom_sf"/>
</dbReference>
<feature type="compositionally biased region" description="Low complexity" evidence="12">
    <location>
        <begin position="281"/>
        <end position="299"/>
    </location>
</feature>
<dbReference type="PROSITE" id="PS51843">
    <property type="entry name" value="NR_LBD"/>
    <property type="match status" value="1"/>
</dbReference>
<dbReference type="PRINTS" id="PR00398">
    <property type="entry name" value="STRDHORMONER"/>
</dbReference>
<evidence type="ECO:0000313" key="15">
    <source>
        <dbReference type="EMBL" id="KPI94360.1"/>
    </source>
</evidence>
<keyword evidence="8 11" id="KW-0804">Transcription</keyword>
<protein>
    <submittedName>
        <fullName evidence="15">Putative nuclear hormone receptor HR3</fullName>
    </submittedName>
</protein>
<dbReference type="Pfam" id="PF00104">
    <property type="entry name" value="Hormone_recep"/>
    <property type="match status" value="1"/>
</dbReference>
<feature type="domain" description="NR LBD" evidence="14">
    <location>
        <begin position="359"/>
        <end position="602"/>
    </location>
</feature>
<gene>
    <name evidence="15" type="ORF">RR46_04428</name>
</gene>
<evidence type="ECO:0000256" key="4">
    <source>
        <dbReference type="ARBA" id="ARBA00022771"/>
    </source>
</evidence>
<dbReference type="STRING" id="66420.A0A194PTA0"/>
<name>A0A194PTA0_PAPXU</name>
<comment type="subcellular location">
    <subcellularLocation>
        <location evidence="1 11">Nucleus</location>
    </subcellularLocation>
</comment>